<evidence type="ECO:0000259" key="7">
    <source>
        <dbReference type="PROSITE" id="PS50090"/>
    </source>
</evidence>
<evidence type="ECO:0000256" key="3">
    <source>
        <dbReference type="ARBA" id="ARBA00023125"/>
    </source>
</evidence>
<dbReference type="GO" id="GO:0010468">
    <property type="term" value="P:regulation of gene expression"/>
    <property type="evidence" value="ECO:0007669"/>
    <property type="project" value="UniProtKB-ARBA"/>
</dbReference>
<feature type="compositionally biased region" description="Polar residues" evidence="6">
    <location>
        <begin position="417"/>
        <end position="429"/>
    </location>
</feature>
<dbReference type="EMBL" id="JAJSOW010000103">
    <property type="protein sequence ID" value="KAI9174327.1"/>
    <property type="molecule type" value="Genomic_DNA"/>
</dbReference>
<dbReference type="PROSITE" id="PS51293">
    <property type="entry name" value="SANT"/>
    <property type="match status" value="1"/>
</dbReference>
<dbReference type="InterPro" id="IPR017884">
    <property type="entry name" value="SANT_dom"/>
</dbReference>
<feature type="compositionally biased region" description="Basic and acidic residues" evidence="6">
    <location>
        <begin position="406"/>
        <end position="415"/>
    </location>
</feature>
<evidence type="ECO:0000256" key="4">
    <source>
        <dbReference type="ARBA" id="ARBA00023163"/>
    </source>
</evidence>
<dbReference type="SUPFAM" id="SSF46689">
    <property type="entry name" value="Homeodomain-like"/>
    <property type="match status" value="1"/>
</dbReference>
<dbReference type="GO" id="GO:0005634">
    <property type="term" value="C:nucleus"/>
    <property type="evidence" value="ECO:0007669"/>
    <property type="project" value="UniProtKB-SubCell"/>
</dbReference>
<feature type="domain" description="SANT" evidence="8">
    <location>
        <begin position="118"/>
        <end position="169"/>
    </location>
</feature>
<dbReference type="FunFam" id="1.10.10.60:FF:000023">
    <property type="entry name" value="protein REVEILLE 6 isoform X1"/>
    <property type="match status" value="1"/>
</dbReference>
<dbReference type="Pfam" id="PF00249">
    <property type="entry name" value="Myb_DNA-binding"/>
    <property type="match status" value="1"/>
</dbReference>
<evidence type="ECO:0000256" key="5">
    <source>
        <dbReference type="ARBA" id="ARBA00023242"/>
    </source>
</evidence>
<reference evidence="10" key="1">
    <citation type="journal article" date="2022" name="Plant J.">
        <title>Strategies of tolerance reflected in two North American maple genomes.</title>
        <authorList>
            <person name="McEvoy S.L."/>
            <person name="Sezen U.U."/>
            <person name="Trouern-Trend A."/>
            <person name="McMahon S.M."/>
            <person name="Schaberg P.G."/>
            <person name="Yang J."/>
            <person name="Wegrzyn J.L."/>
            <person name="Swenson N.G."/>
        </authorList>
    </citation>
    <scope>NUCLEOTIDE SEQUENCE</scope>
    <source>
        <strain evidence="10">91603</strain>
    </source>
</reference>
<proteinExistence type="predicted"/>
<dbReference type="InterPro" id="IPR006447">
    <property type="entry name" value="Myb_dom_plants"/>
</dbReference>
<evidence type="ECO:0000313" key="11">
    <source>
        <dbReference type="Proteomes" id="UP001064489"/>
    </source>
</evidence>
<dbReference type="GO" id="GO:0003677">
    <property type="term" value="F:DNA binding"/>
    <property type="evidence" value="ECO:0007669"/>
    <property type="project" value="UniProtKB-KW"/>
</dbReference>
<dbReference type="PROSITE" id="PS50090">
    <property type="entry name" value="MYB_LIKE"/>
    <property type="match status" value="1"/>
</dbReference>
<keyword evidence="3" id="KW-0238">DNA-binding</keyword>
<dbReference type="InterPro" id="IPR017930">
    <property type="entry name" value="Myb_dom"/>
</dbReference>
<dbReference type="SMART" id="SM00717">
    <property type="entry name" value="SANT"/>
    <property type="match status" value="1"/>
</dbReference>
<keyword evidence="5" id="KW-0539">Nucleus</keyword>
<name>A0AAD5IRB4_ACENE</name>
<dbReference type="InterPro" id="IPR009057">
    <property type="entry name" value="Homeodomain-like_sf"/>
</dbReference>
<evidence type="ECO:0000256" key="1">
    <source>
        <dbReference type="ARBA" id="ARBA00004123"/>
    </source>
</evidence>
<feature type="region of interest" description="Disordered" evidence="6">
    <location>
        <begin position="397"/>
        <end position="444"/>
    </location>
</feature>
<dbReference type="InterPro" id="IPR001005">
    <property type="entry name" value="SANT/Myb"/>
</dbReference>
<gene>
    <name evidence="10" type="ORF">LWI28_015647</name>
</gene>
<sequence length="496" mass="54519">MVGVAFTVIKRKKSAEVAKSAVEISWGPAHLITPPLFGPVQNTTTTTSSTWPPAFSLTKDKDLFLAGRNWDRKKMSSDSATAAGDCGSKSESSIRLKDLYSLENDQMPKIRKPYTITKQREKWTEEEHQRFLEALKLYGRSWRQIEEHVGTKTAVQIRSHAQKFFSKVVRESNGSIESSIKSIEIPPPRPKRKPMHPYPRKSVDSFKGTSASDKTPSPKALVFDNRSPTSVLSAFASDGLGSGVSDQQNGCSSPTSCTTENEFVTFNSSRQEEKASLLPTQLSGNSTWEDSLSMKCEPQSKDTVCVNGNATLVQPCTSIKLFGRTVLVTDFQKPCSPGVDTDNKSLVQTLPSKQLDTHLSLGMMSSKWGIQIGKSDTAEACSSASLSLLASRNSAVTPIESSSVNERSKEKDIVNERSCTGSSTGSVSELETRERNSDTAVDSLCRQQPFSSARTNSIKRTIGFVPYKRCLAETEMNNSSMFASEERERQRARVCS</sequence>
<feature type="compositionally biased region" description="Basic residues" evidence="6">
    <location>
        <begin position="189"/>
        <end position="199"/>
    </location>
</feature>
<evidence type="ECO:0000259" key="9">
    <source>
        <dbReference type="PROSITE" id="PS51294"/>
    </source>
</evidence>
<keyword evidence="2" id="KW-0805">Transcription regulation</keyword>
<feature type="domain" description="HTH myb-type" evidence="9">
    <location>
        <begin position="115"/>
        <end position="169"/>
    </location>
</feature>
<evidence type="ECO:0000256" key="6">
    <source>
        <dbReference type="SAM" id="MobiDB-lite"/>
    </source>
</evidence>
<dbReference type="NCBIfam" id="TIGR01557">
    <property type="entry name" value="myb_SHAQKYF"/>
    <property type="match status" value="1"/>
</dbReference>
<comment type="subcellular location">
    <subcellularLocation>
        <location evidence="1">Nucleus</location>
    </subcellularLocation>
</comment>
<protein>
    <submittedName>
        <fullName evidence="10">Uncharacterized protein</fullName>
    </submittedName>
</protein>
<evidence type="ECO:0000259" key="8">
    <source>
        <dbReference type="PROSITE" id="PS51293"/>
    </source>
</evidence>
<evidence type="ECO:0000313" key="10">
    <source>
        <dbReference type="EMBL" id="KAI9174327.1"/>
    </source>
</evidence>
<evidence type="ECO:0000256" key="2">
    <source>
        <dbReference type="ARBA" id="ARBA00023015"/>
    </source>
</evidence>
<dbReference type="Gene3D" id="1.10.10.60">
    <property type="entry name" value="Homeodomain-like"/>
    <property type="match status" value="1"/>
</dbReference>
<dbReference type="PROSITE" id="PS51294">
    <property type="entry name" value="HTH_MYB"/>
    <property type="match status" value="1"/>
</dbReference>
<feature type="domain" description="Myb-like" evidence="7">
    <location>
        <begin position="115"/>
        <end position="165"/>
    </location>
</feature>
<keyword evidence="4" id="KW-0804">Transcription</keyword>
<comment type="caution">
    <text evidence="10">The sequence shown here is derived from an EMBL/GenBank/DDBJ whole genome shotgun (WGS) entry which is preliminary data.</text>
</comment>
<accession>A0AAD5IRB4</accession>
<dbReference type="PANTHER" id="PTHR12802">
    <property type="entry name" value="SWI/SNF COMPLEX-RELATED"/>
    <property type="match status" value="1"/>
</dbReference>
<dbReference type="PANTHER" id="PTHR12802:SF175">
    <property type="entry name" value="PROTEIN REVEILLE 2"/>
    <property type="match status" value="1"/>
</dbReference>
<feature type="region of interest" description="Disordered" evidence="6">
    <location>
        <begin position="176"/>
        <end position="224"/>
    </location>
</feature>
<dbReference type="AlphaFoldDB" id="A0AAD5IRB4"/>
<dbReference type="Proteomes" id="UP001064489">
    <property type="component" value="Chromosome 8"/>
</dbReference>
<organism evidence="10 11">
    <name type="scientific">Acer negundo</name>
    <name type="common">Box elder</name>
    <dbReference type="NCBI Taxonomy" id="4023"/>
    <lineage>
        <taxon>Eukaryota</taxon>
        <taxon>Viridiplantae</taxon>
        <taxon>Streptophyta</taxon>
        <taxon>Embryophyta</taxon>
        <taxon>Tracheophyta</taxon>
        <taxon>Spermatophyta</taxon>
        <taxon>Magnoliopsida</taxon>
        <taxon>eudicotyledons</taxon>
        <taxon>Gunneridae</taxon>
        <taxon>Pentapetalae</taxon>
        <taxon>rosids</taxon>
        <taxon>malvids</taxon>
        <taxon>Sapindales</taxon>
        <taxon>Sapindaceae</taxon>
        <taxon>Hippocastanoideae</taxon>
        <taxon>Acereae</taxon>
        <taxon>Acer</taxon>
    </lineage>
</organism>
<dbReference type="CDD" id="cd00167">
    <property type="entry name" value="SANT"/>
    <property type="match status" value="1"/>
</dbReference>
<reference evidence="10" key="2">
    <citation type="submission" date="2023-02" db="EMBL/GenBank/DDBJ databases">
        <authorList>
            <person name="Swenson N.G."/>
            <person name="Wegrzyn J.L."/>
            <person name="Mcevoy S.L."/>
        </authorList>
    </citation>
    <scope>NUCLEOTIDE SEQUENCE</scope>
    <source>
        <strain evidence="10">91603</strain>
        <tissue evidence="10">Leaf</tissue>
    </source>
</reference>
<keyword evidence="11" id="KW-1185">Reference proteome</keyword>